<evidence type="ECO:0000256" key="1">
    <source>
        <dbReference type="SAM" id="Phobius"/>
    </source>
</evidence>
<evidence type="ECO:0000313" key="3">
    <source>
        <dbReference type="Proteomes" id="UP001189429"/>
    </source>
</evidence>
<gene>
    <name evidence="2" type="ORF">PCOR1329_LOCUS47182</name>
</gene>
<reference evidence="2" key="1">
    <citation type="submission" date="2023-10" db="EMBL/GenBank/DDBJ databases">
        <authorList>
            <person name="Chen Y."/>
            <person name="Shah S."/>
            <person name="Dougan E. K."/>
            <person name="Thang M."/>
            <person name="Chan C."/>
        </authorList>
    </citation>
    <scope>NUCLEOTIDE SEQUENCE [LARGE SCALE GENOMIC DNA]</scope>
</reference>
<comment type="caution">
    <text evidence="2">The sequence shown here is derived from an EMBL/GenBank/DDBJ whole genome shotgun (WGS) entry which is preliminary data.</text>
</comment>
<accession>A0ABN9UD46</accession>
<sequence>MWTDSEKNEAQEVAKQVWLFLSVMGLDYLYLYLYLGHLSRGRWGAAGACSEVQLASLRAIGETESAKSRTSYNPDEDCRALPLNFRELEPGLPKAEDIGRLDVLEYVGSDLQELMTRPELFLLPEMEWPPSSPKAKVNVAKVADWWFVAAKLVDRGLLKPISPERIFQARGQRVTNGLFAVSRCLIRRPARSLIGTPGRLQKQMRGRYERHSIPTSVNEANQRQVLVTRMGAESDGVIGRAASNRAKNVQLYSLTLWLATWESPLGNQLLVLLGRWVRALEFRRPLFGAFNAVWDLGASGRAASPRGCLDELVHEGAGVRAAVGLAEGAEAFLNSLGSPETWSHHIAGYSGQCVVEVPRAPAGATEVGPRVLLVSLVDGIGGAAVSLLRAGFLIRGYMSSEVGKGARRALRTRWLGLIELGPVEAVAEKQLE</sequence>
<feature type="transmembrane region" description="Helical" evidence="1">
    <location>
        <begin position="17"/>
        <end position="35"/>
    </location>
</feature>
<keyword evidence="1" id="KW-0472">Membrane</keyword>
<proteinExistence type="predicted"/>
<name>A0ABN9UD46_9DINO</name>
<dbReference type="Proteomes" id="UP001189429">
    <property type="component" value="Unassembled WGS sequence"/>
</dbReference>
<protein>
    <submittedName>
        <fullName evidence="2">Uncharacterized protein</fullName>
    </submittedName>
</protein>
<organism evidence="2 3">
    <name type="scientific">Prorocentrum cordatum</name>
    <dbReference type="NCBI Taxonomy" id="2364126"/>
    <lineage>
        <taxon>Eukaryota</taxon>
        <taxon>Sar</taxon>
        <taxon>Alveolata</taxon>
        <taxon>Dinophyceae</taxon>
        <taxon>Prorocentrales</taxon>
        <taxon>Prorocentraceae</taxon>
        <taxon>Prorocentrum</taxon>
    </lineage>
</organism>
<keyword evidence="1" id="KW-1133">Transmembrane helix</keyword>
<feature type="non-terminal residue" evidence="2">
    <location>
        <position position="432"/>
    </location>
</feature>
<keyword evidence="1" id="KW-0812">Transmembrane</keyword>
<keyword evidence="3" id="KW-1185">Reference proteome</keyword>
<evidence type="ECO:0000313" key="2">
    <source>
        <dbReference type="EMBL" id="CAK0856929.1"/>
    </source>
</evidence>
<dbReference type="EMBL" id="CAUYUJ010015682">
    <property type="protein sequence ID" value="CAK0856929.1"/>
    <property type="molecule type" value="Genomic_DNA"/>
</dbReference>